<proteinExistence type="predicted"/>
<evidence type="ECO:0000313" key="2">
    <source>
        <dbReference type="EMBL" id="PYF03488.1"/>
    </source>
</evidence>
<name>A0A318TK18_9BACL</name>
<organism evidence="2 3">
    <name type="scientific">Ureibacillus chungkukjangi</name>
    <dbReference type="NCBI Taxonomy" id="1202712"/>
    <lineage>
        <taxon>Bacteria</taxon>
        <taxon>Bacillati</taxon>
        <taxon>Bacillota</taxon>
        <taxon>Bacilli</taxon>
        <taxon>Bacillales</taxon>
        <taxon>Caryophanaceae</taxon>
        <taxon>Ureibacillus</taxon>
    </lineage>
</organism>
<comment type="caution">
    <text evidence="2">The sequence shown here is derived from an EMBL/GenBank/DDBJ whole genome shotgun (WGS) entry which is preliminary data.</text>
</comment>
<sequence length="152" mass="17535">MHQSNRRLIESSQGYTLIEALFSITVFVLLSQIMLAVLIWIEQMNTTELSNNQVAWELFVNDLQQLVLNVREIKLSNDTKSMEIFYTNSSGVKKINRSGDVLRLIVNNQGNTPLLVGIQNAWFTWDGQYMTISVIFNNGIEKERRFFVQNST</sequence>
<dbReference type="AlphaFoldDB" id="A0A318TK18"/>
<keyword evidence="3" id="KW-1185">Reference proteome</keyword>
<gene>
    <name evidence="2" type="ORF">BJ095_13017</name>
</gene>
<keyword evidence="1" id="KW-0472">Membrane</keyword>
<reference evidence="2 3" key="1">
    <citation type="submission" date="2018-06" db="EMBL/GenBank/DDBJ databases">
        <title>Genomic Encyclopedia of Archaeal and Bacterial Type Strains, Phase II (KMG-II): from individual species to whole genera.</title>
        <authorList>
            <person name="Goeker M."/>
        </authorList>
    </citation>
    <scope>NUCLEOTIDE SEQUENCE [LARGE SCALE GENOMIC DNA]</scope>
    <source>
        <strain evidence="2 3">KACC 16626</strain>
    </source>
</reference>
<keyword evidence="1" id="KW-1133">Transmembrane helix</keyword>
<dbReference type="RefSeq" id="WP_107934820.1">
    <property type="nucleotide sequence ID" value="NZ_CP085009.1"/>
</dbReference>
<dbReference type="Pfam" id="PF15980">
    <property type="entry name" value="ComGF"/>
    <property type="match status" value="1"/>
</dbReference>
<dbReference type="EMBL" id="QJTJ01000030">
    <property type="protein sequence ID" value="PYF03488.1"/>
    <property type="molecule type" value="Genomic_DNA"/>
</dbReference>
<protein>
    <submittedName>
        <fullName evidence="2">Competence protein ComGF</fullName>
    </submittedName>
</protein>
<dbReference type="Proteomes" id="UP000247416">
    <property type="component" value="Unassembled WGS sequence"/>
</dbReference>
<accession>A0A318TK18</accession>
<dbReference type="OrthoDB" id="2361316at2"/>
<evidence type="ECO:0000256" key="1">
    <source>
        <dbReference type="SAM" id="Phobius"/>
    </source>
</evidence>
<evidence type="ECO:0000313" key="3">
    <source>
        <dbReference type="Proteomes" id="UP000247416"/>
    </source>
</evidence>
<dbReference type="NCBIfam" id="NF041002">
    <property type="entry name" value="pilin_ComGF"/>
    <property type="match status" value="1"/>
</dbReference>
<keyword evidence="1" id="KW-0812">Transmembrane</keyword>
<feature type="transmembrane region" description="Helical" evidence="1">
    <location>
        <begin position="20"/>
        <end position="41"/>
    </location>
</feature>
<dbReference type="InterPro" id="IPR016977">
    <property type="entry name" value="ComGF"/>
</dbReference>